<evidence type="ECO:0000256" key="4">
    <source>
        <dbReference type="ARBA" id="ARBA00022840"/>
    </source>
</evidence>
<evidence type="ECO:0000313" key="8">
    <source>
        <dbReference type="Proteomes" id="UP000001307"/>
    </source>
</evidence>
<name>E4X3K5_OIKDI</name>
<dbReference type="InterPro" id="IPR020902">
    <property type="entry name" value="Actin/actin-like_CS"/>
</dbReference>
<dbReference type="GO" id="GO:0005524">
    <property type="term" value="F:ATP binding"/>
    <property type="evidence" value="ECO:0007669"/>
    <property type="project" value="UniProtKB-KW"/>
</dbReference>
<dbReference type="PANTHER" id="PTHR11937">
    <property type="entry name" value="ACTIN"/>
    <property type="match status" value="1"/>
</dbReference>
<evidence type="ECO:0000313" key="7">
    <source>
        <dbReference type="EMBL" id="CBY18209.1"/>
    </source>
</evidence>
<reference evidence="7" key="1">
    <citation type="journal article" date="2010" name="Science">
        <title>Plasticity of animal genome architecture unmasked by rapid evolution of a pelagic tunicate.</title>
        <authorList>
            <person name="Denoeud F."/>
            <person name="Henriet S."/>
            <person name="Mungpakdee S."/>
            <person name="Aury J.M."/>
            <person name="Da Silva C."/>
            <person name="Brinkmann H."/>
            <person name="Mikhaleva J."/>
            <person name="Olsen L.C."/>
            <person name="Jubin C."/>
            <person name="Canestro C."/>
            <person name="Bouquet J.M."/>
            <person name="Danks G."/>
            <person name="Poulain J."/>
            <person name="Campsteijn C."/>
            <person name="Adamski M."/>
            <person name="Cross I."/>
            <person name="Yadetie F."/>
            <person name="Muffato M."/>
            <person name="Louis A."/>
            <person name="Butcher S."/>
            <person name="Tsagkogeorga G."/>
            <person name="Konrad A."/>
            <person name="Singh S."/>
            <person name="Jensen M.F."/>
            <person name="Cong E.H."/>
            <person name="Eikeseth-Otteraa H."/>
            <person name="Noel B."/>
            <person name="Anthouard V."/>
            <person name="Porcel B.M."/>
            <person name="Kachouri-Lafond R."/>
            <person name="Nishino A."/>
            <person name="Ugolini M."/>
            <person name="Chourrout P."/>
            <person name="Nishida H."/>
            <person name="Aasland R."/>
            <person name="Huzurbazar S."/>
            <person name="Westhof E."/>
            <person name="Delsuc F."/>
            <person name="Lehrach H."/>
            <person name="Reinhardt R."/>
            <person name="Weissenbach J."/>
            <person name="Roy S.W."/>
            <person name="Artiguenave F."/>
            <person name="Postlethwait J.H."/>
            <person name="Manak J.R."/>
            <person name="Thompson E.M."/>
            <person name="Jaillon O."/>
            <person name="Du Pasquier L."/>
            <person name="Boudinot P."/>
            <person name="Liberles D.A."/>
            <person name="Volff J.N."/>
            <person name="Philippe H."/>
            <person name="Lenhard B."/>
            <person name="Roest Crollius H."/>
            <person name="Wincker P."/>
            <person name="Chourrout D."/>
        </authorList>
    </citation>
    <scope>NUCLEOTIDE SEQUENCE [LARGE SCALE GENOMIC DNA]</scope>
</reference>
<dbReference type="AlphaFoldDB" id="E4X3K5"/>
<dbReference type="SMART" id="SM00268">
    <property type="entry name" value="ACTIN"/>
    <property type="match status" value="1"/>
</dbReference>
<dbReference type="Gene3D" id="3.90.640.10">
    <property type="entry name" value="Actin, Chain A, domain 4"/>
    <property type="match status" value="1"/>
</dbReference>
<dbReference type="FunFam" id="3.90.640.10:FF:000008">
    <property type="entry name" value="alpha-centractin isoform X1"/>
    <property type="match status" value="1"/>
</dbReference>
<keyword evidence="4" id="KW-0067">ATP-binding</keyword>
<dbReference type="PRINTS" id="PR00190">
    <property type="entry name" value="ACTIN"/>
</dbReference>
<evidence type="ECO:0000256" key="5">
    <source>
        <dbReference type="ARBA" id="ARBA00023212"/>
    </source>
</evidence>
<comment type="similarity">
    <text evidence="6">Belongs to the actin family. ARP1 subfamily.</text>
</comment>
<dbReference type="InterPro" id="IPR043129">
    <property type="entry name" value="ATPase_NBD"/>
</dbReference>
<dbReference type="GO" id="GO:0005815">
    <property type="term" value="C:microtubule organizing center"/>
    <property type="evidence" value="ECO:0007669"/>
    <property type="project" value="UniProtKB-ARBA"/>
</dbReference>
<dbReference type="Proteomes" id="UP000001307">
    <property type="component" value="Unassembled WGS sequence"/>
</dbReference>
<evidence type="ECO:0000256" key="1">
    <source>
        <dbReference type="ARBA" id="ARBA00004245"/>
    </source>
</evidence>
<dbReference type="Pfam" id="PF00022">
    <property type="entry name" value="Actin"/>
    <property type="match status" value="1"/>
</dbReference>
<comment type="subcellular location">
    <subcellularLocation>
        <location evidence="1">Cytoplasm</location>
        <location evidence="1">Cytoskeleton</location>
    </subcellularLocation>
</comment>
<organism evidence="7">
    <name type="scientific">Oikopleura dioica</name>
    <name type="common">Tunicate</name>
    <dbReference type="NCBI Taxonomy" id="34765"/>
    <lineage>
        <taxon>Eukaryota</taxon>
        <taxon>Metazoa</taxon>
        <taxon>Chordata</taxon>
        <taxon>Tunicata</taxon>
        <taxon>Appendicularia</taxon>
        <taxon>Copelata</taxon>
        <taxon>Oikopleuridae</taxon>
        <taxon>Oikopleura</taxon>
    </lineage>
</organism>
<dbReference type="Gene3D" id="3.30.420.40">
    <property type="match status" value="2"/>
</dbReference>
<dbReference type="CDD" id="cd10216">
    <property type="entry name" value="ASKHA_NBD_Arp1"/>
    <property type="match status" value="1"/>
</dbReference>
<protein>
    <submittedName>
        <fullName evidence="7">Uncharacterized protein</fullName>
    </submittedName>
</protein>
<evidence type="ECO:0000256" key="6">
    <source>
        <dbReference type="ARBA" id="ARBA00038483"/>
    </source>
</evidence>
<accession>E4X3K5</accession>
<dbReference type="OrthoDB" id="5132116at2759"/>
<dbReference type="PROSITE" id="PS01132">
    <property type="entry name" value="ACTINS_ACT_LIKE"/>
    <property type="match status" value="1"/>
</dbReference>
<gene>
    <name evidence="7" type="ORF">GSOID_T00017847001</name>
</gene>
<keyword evidence="2" id="KW-0963">Cytoplasm</keyword>
<dbReference type="FunFam" id="3.30.420.40:FF:000188">
    <property type="entry name" value="Actin like 6B"/>
    <property type="match status" value="1"/>
</dbReference>
<dbReference type="EMBL" id="FN653023">
    <property type="protein sequence ID" value="CBY18209.1"/>
    <property type="molecule type" value="Genomic_DNA"/>
</dbReference>
<keyword evidence="3" id="KW-0547">Nucleotide-binding</keyword>
<evidence type="ECO:0000256" key="2">
    <source>
        <dbReference type="ARBA" id="ARBA00022490"/>
    </source>
</evidence>
<dbReference type="FunCoup" id="E4X3K5">
    <property type="interactions" value="624"/>
</dbReference>
<sequence length="374" mass="42174">MDSYSVIANQPIVIDNGSGMIKAGFAGDEVPKCNFRNYVARPKHTRIMQGAIEGDNFIGSVAEDHRGMMAIKYPMEHGIITDWGDMERIWQHIYGKGQLATFKEEHPVLLTEAPLNPYKNREKMAEIFFESFNVPALYVSVQAVLSLYASGRTTGVVLDIGDGVSHSVPIYEGFALKHSITRSDIAGRDITRHLQLLLRKEGHKFITSSEMEVVRQIKEKACFISMLGKEEKEDQNREYQLPDGEKIQIGSSKFKAPEILFNPELIGSEELGVHDLLFNSIRKSDLDLRKTLYNNIVLSGGSTLVRGLGDRLLSELRRPSPKDTKIRISAPQERLYATWIGGSILASLDNFKRIWVTKKEWESEGARALHRKTL</sequence>
<keyword evidence="8" id="KW-1185">Reference proteome</keyword>
<keyword evidence="5" id="KW-0206">Cytoskeleton</keyword>
<evidence type="ECO:0000256" key="3">
    <source>
        <dbReference type="ARBA" id="ARBA00022741"/>
    </source>
</evidence>
<dbReference type="InterPro" id="IPR004000">
    <property type="entry name" value="Actin"/>
</dbReference>
<dbReference type="InParanoid" id="E4X3K5"/>
<proteinExistence type="inferred from homology"/>
<dbReference type="SUPFAM" id="SSF53067">
    <property type="entry name" value="Actin-like ATPase domain"/>
    <property type="match status" value="2"/>
</dbReference>